<keyword evidence="3" id="KW-1185">Reference proteome</keyword>
<dbReference type="OrthoDB" id="10054666at2759"/>
<evidence type="ECO:0000313" key="3">
    <source>
        <dbReference type="Proteomes" id="UP000272942"/>
    </source>
</evidence>
<reference evidence="2 3" key="2">
    <citation type="submission" date="2018-11" db="EMBL/GenBank/DDBJ databases">
        <authorList>
            <consortium name="Pathogen Informatics"/>
        </authorList>
    </citation>
    <scope>NUCLEOTIDE SEQUENCE [LARGE SCALE GENOMIC DNA]</scope>
    <source>
        <strain evidence="2 3">Egypt</strain>
    </source>
</reference>
<name>A0A183AEA6_9TREM</name>
<dbReference type="EMBL" id="UZAN01042137">
    <property type="protein sequence ID" value="VDP75126.1"/>
    <property type="molecule type" value="Genomic_DNA"/>
</dbReference>
<evidence type="ECO:0000313" key="2">
    <source>
        <dbReference type="EMBL" id="VDP75126.1"/>
    </source>
</evidence>
<dbReference type="GO" id="GO:0005891">
    <property type="term" value="C:voltage-gated calcium channel complex"/>
    <property type="evidence" value="ECO:0007669"/>
    <property type="project" value="TreeGrafter"/>
</dbReference>
<organism evidence="4">
    <name type="scientific">Echinostoma caproni</name>
    <dbReference type="NCBI Taxonomy" id="27848"/>
    <lineage>
        <taxon>Eukaryota</taxon>
        <taxon>Metazoa</taxon>
        <taxon>Spiralia</taxon>
        <taxon>Lophotrochozoa</taxon>
        <taxon>Platyhelminthes</taxon>
        <taxon>Trematoda</taxon>
        <taxon>Digenea</taxon>
        <taxon>Plagiorchiida</taxon>
        <taxon>Echinostomata</taxon>
        <taxon>Echinostomatoidea</taxon>
        <taxon>Echinostomatidae</taxon>
        <taxon>Echinostoma</taxon>
    </lineage>
</organism>
<evidence type="ECO:0000313" key="4">
    <source>
        <dbReference type="WBParaSite" id="ECPE_0000530401-mRNA-1"/>
    </source>
</evidence>
<evidence type="ECO:0000256" key="1">
    <source>
        <dbReference type="SAM" id="MobiDB-lite"/>
    </source>
</evidence>
<dbReference type="GO" id="GO:0005245">
    <property type="term" value="F:voltage-gated calcium channel activity"/>
    <property type="evidence" value="ECO:0007669"/>
    <property type="project" value="TreeGrafter"/>
</dbReference>
<dbReference type="PANTHER" id="PTHR10166">
    <property type="entry name" value="VOLTAGE-DEPENDENT CALCIUM CHANNEL SUBUNIT ALPHA-2/DELTA-RELATED"/>
    <property type="match status" value="1"/>
</dbReference>
<feature type="compositionally biased region" description="Polar residues" evidence="1">
    <location>
        <begin position="45"/>
        <end position="55"/>
    </location>
</feature>
<dbReference type="InterPro" id="IPR036465">
    <property type="entry name" value="vWFA_dom_sf"/>
</dbReference>
<sequence>MEGRTKRVLASNRSKIGAHPTRRADAAAGSVSRDNADCHPKRANRQSQPDRQSAANGKDAHRMPQRGRRDNFSDVPKYADPTVEDRLLQASRVNKDRMIRKFKNFSPNGTASYERALQEAFGLLNKSQEQSPNKERCNRILMFITDSVPGSYKELLEQYNPEKHLDVIARSNVLLNDAFPVWTGVAVKQFNLKNLKKENFTNPYIATMPRRLQMPTEQNIILIQDSNMYIETMIASKEEEPLMYTSVAKAVYDRTRKSKRLKQGNLLGVAGIDVPLRSFRDVLRSWKIGANNYIFAVDNNGFILFHPSYRPVYKSILKSYYQNVDLNEVEIPEDVKIEPVSRKRVDARINLSIADLNFPGLPFSSPT</sequence>
<dbReference type="InterPro" id="IPR051173">
    <property type="entry name" value="Ca_channel_alpha-2/delta"/>
</dbReference>
<gene>
    <name evidence="2" type="ORF">ECPE_LOCUS5291</name>
</gene>
<feature type="region of interest" description="Disordered" evidence="1">
    <location>
        <begin position="1"/>
        <end position="80"/>
    </location>
</feature>
<dbReference type="PANTHER" id="PTHR10166:SF37">
    <property type="entry name" value="STOLID, ISOFORM H"/>
    <property type="match status" value="1"/>
</dbReference>
<dbReference type="Gene3D" id="3.30.450.20">
    <property type="entry name" value="PAS domain"/>
    <property type="match status" value="1"/>
</dbReference>
<protein>
    <submittedName>
        <fullName evidence="4">VWFA domain-containing protein</fullName>
    </submittedName>
</protein>
<accession>A0A183AEA6</accession>
<dbReference type="WBParaSite" id="ECPE_0000530401-mRNA-1">
    <property type="protein sequence ID" value="ECPE_0000530401-mRNA-1"/>
    <property type="gene ID" value="ECPE_0000530401"/>
</dbReference>
<feature type="compositionally biased region" description="Basic and acidic residues" evidence="1">
    <location>
        <begin position="58"/>
        <end position="72"/>
    </location>
</feature>
<dbReference type="SUPFAM" id="SSF53300">
    <property type="entry name" value="vWA-like"/>
    <property type="match status" value="1"/>
</dbReference>
<reference evidence="4" key="1">
    <citation type="submission" date="2016-06" db="UniProtKB">
        <authorList>
            <consortium name="WormBaseParasite"/>
        </authorList>
    </citation>
    <scope>IDENTIFICATION</scope>
</reference>
<dbReference type="AlphaFoldDB" id="A0A183AEA6"/>
<dbReference type="Proteomes" id="UP000272942">
    <property type="component" value="Unassembled WGS sequence"/>
</dbReference>
<proteinExistence type="predicted"/>